<dbReference type="Gene3D" id="2.60.40.10">
    <property type="entry name" value="Immunoglobulins"/>
    <property type="match status" value="3"/>
</dbReference>
<dbReference type="PANTHER" id="PTHR35971">
    <property type="entry name" value="SI:DKEY-31G6.6"/>
    <property type="match status" value="1"/>
</dbReference>
<dbReference type="SUPFAM" id="SSF48726">
    <property type="entry name" value="Immunoglobulin"/>
    <property type="match status" value="3"/>
</dbReference>
<evidence type="ECO:0000313" key="6">
    <source>
        <dbReference type="EMBL" id="RCN25579.1"/>
    </source>
</evidence>
<dbReference type="PROSITE" id="PS50835">
    <property type="entry name" value="IG_LIKE"/>
    <property type="match status" value="3"/>
</dbReference>
<feature type="non-terminal residue" evidence="6">
    <location>
        <position position="193"/>
    </location>
</feature>
<dbReference type="Pfam" id="PF07679">
    <property type="entry name" value="I-set"/>
    <property type="match status" value="2"/>
</dbReference>
<dbReference type="InterPro" id="IPR036179">
    <property type="entry name" value="Ig-like_dom_sf"/>
</dbReference>
<keyword evidence="3" id="KW-0597">Phosphoprotein</keyword>
<gene>
    <name evidence="6" type="ORF">ANCCAN_28707</name>
</gene>
<comment type="subcellular location">
    <subcellularLocation>
        <location evidence="1">Cytoplasm</location>
    </subcellularLocation>
</comment>
<evidence type="ECO:0000256" key="4">
    <source>
        <dbReference type="ARBA" id="ARBA00023157"/>
    </source>
</evidence>
<evidence type="ECO:0000259" key="5">
    <source>
        <dbReference type="PROSITE" id="PS50835"/>
    </source>
</evidence>
<organism evidence="6 7">
    <name type="scientific">Ancylostoma caninum</name>
    <name type="common">Dog hookworm</name>
    <dbReference type="NCBI Taxonomy" id="29170"/>
    <lineage>
        <taxon>Eukaryota</taxon>
        <taxon>Metazoa</taxon>
        <taxon>Ecdysozoa</taxon>
        <taxon>Nematoda</taxon>
        <taxon>Chromadorea</taxon>
        <taxon>Rhabditida</taxon>
        <taxon>Rhabditina</taxon>
        <taxon>Rhabditomorpha</taxon>
        <taxon>Strongyloidea</taxon>
        <taxon>Ancylostomatidae</taxon>
        <taxon>Ancylostomatinae</taxon>
        <taxon>Ancylostoma</taxon>
    </lineage>
</organism>
<dbReference type="InterPro" id="IPR013783">
    <property type="entry name" value="Ig-like_fold"/>
</dbReference>
<feature type="non-terminal residue" evidence="6">
    <location>
        <position position="1"/>
    </location>
</feature>
<evidence type="ECO:0000256" key="2">
    <source>
        <dbReference type="ARBA" id="ARBA00022490"/>
    </source>
</evidence>
<keyword evidence="2" id="KW-0963">Cytoplasm</keyword>
<dbReference type="AlphaFoldDB" id="A0A368F3I4"/>
<dbReference type="InterPro" id="IPR052385">
    <property type="entry name" value="Obscurin/Obscurin-like_Reg"/>
</dbReference>
<dbReference type="EMBL" id="JOJR01011254">
    <property type="protein sequence ID" value="RCN25579.1"/>
    <property type="molecule type" value="Genomic_DNA"/>
</dbReference>
<sequence>LQIINEGSVSVLIIHSVDVTDAGLYVCEIENEHGTAKTTAQVTIADVRCHFDSSFPEHNETEIGRDVELCCTLSDEMGVVLWYKDGKKLEENSRITFVVRGNKRILRINSVDSADSGWYRCETSDRRNSTEGELIVREEKSHISVGPQDQIIRHCGDSVKLTCELTRPTSCIRWFKDGMEIWQQTGKYSTVTD</sequence>
<evidence type="ECO:0000256" key="1">
    <source>
        <dbReference type="ARBA" id="ARBA00004496"/>
    </source>
</evidence>
<dbReference type="Proteomes" id="UP000252519">
    <property type="component" value="Unassembled WGS sequence"/>
</dbReference>
<keyword evidence="7" id="KW-1185">Reference proteome</keyword>
<dbReference type="SMART" id="SM00409">
    <property type="entry name" value="IG"/>
    <property type="match status" value="2"/>
</dbReference>
<feature type="domain" description="Ig-like" evidence="5">
    <location>
        <begin position="1"/>
        <end position="43"/>
    </location>
</feature>
<dbReference type="STRING" id="29170.A0A368F3I4"/>
<dbReference type="InterPro" id="IPR007110">
    <property type="entry name" value="Ig-like_dom"/>
</dbReference>
<comment type="caution">
    <text evidence="6">The sequence shown here is derived from an EMBL/GenBank/DDBJ whole genome shotgun (WGS) entry which is preliminary data.</text>
</comment>
<dbReference type="InterPro" id="IPR003598">
    <property type="entry name" value="Ig_sub2"/>
</dbReference>
<protein>
    <submittedName>
        <fullName evidence="6">Immunoglobulin domain protein</fullName>
    </submittedName>
</protein>
<evidence type="ECO:0000313" key="7">
    <source>
        <dbReference type="Proteomes" id="UP000252519"/>
    </source>
</evidence>
<feature type="domain" description="Ig-like" evidence="5">
    <location>
        <begin position="64"/>
        <end position="137"/>
    </location>
</feature>
<dbReference type="InterPro" id="IPR013098">
    <property type="entry name" value="Ig_I-set"/>
</dbReference>
<dbReference type="GO" id="GO:0005737">
    <property type="term" value="C:cytoplasm"/>
    <property type="evidence" value="ECO:0007669"/>
    <property type="project" value="UniProtKB-SubCell"/>
</dbReference>
<dbReference type="OrthoDB" id="504170at2759"/>
<keyword evidence="4" id="KW-1015">Disulfide bond</keyword>
<dbReference type="SMART" id="SM00408">
    <property type="entry name" value="IGc2"/>
    <property type="match status" value="1"/>
</dbReference>
<proteinExistence type="predicted"/>
<reference evidence="6 7" key="1">
    <citation type="submission" date="2014-10" db="EMBL/GenBank/DDBJ databases">
        <title>Draft genome of the hookworm Ancylostoma caninum.</title>
        <authorList>
            <person name="Mitreva M."/>
        </authorList>
    </citation>
    <scope>NUCLEOTIDE SEQUENCE [LARGE SCALE GENOMIC DNA]</scope>
    <source>
        <strain evidence="6 7">Baltimore</strain>
    </source>
</reference>
<name>A0A368F3I4_ANCCA</name>
<dbReference type="InterPro" id="IPR003599">
    <property type="entry name" value="Ig_sub"/>
</dbReference>
<accession>A0A368F3I4</accession>
<evidence type="ECO:0000256" key="3">
    <source>
        <dbReference type="ARBA" id="ARBA00022553"/>
    </source>
</evidence>
<feature type="domain" description="Ig-like" evidence="5">
    <location>
        <begin position="156"/>
        <end position="193"/>
    </location>
</feature>
<dbReference type="PANTHER" id="PTHR35971:SF5">
    <property type="entry name" value="OBSCURIN LIKE CYTOSKELETAL ADAPTOR 1"/>
    <property type="match status" value="1"/>
</dbReference>